<evidence type="ECO:0000313" key="4">
    <source>
        <dbReference type="Proteomes" id="UP001166291"/>
    </source>
</evidence>
<evidence type="ECO:0000313" key="3">
    <source>
        <dbReference type="EMBL" id="MBW2942431.1"/>
    </source>
</evidence>
<sequence length="256" mass="26800">MKKNILDLTGKVALVSGASSGLGEHFAEVLAAYGAVVICTARRVDRLENLAAKIQANGGKAYAVEMDVTDRASVKRALDMAEELAGVPAVVICNAGATGGQPFLEMEEAVWDHVLDVNVKGVFNLGQEVAQRMVAAGITGSIINISSICGTRTFPGLSHYSSSKAAVDQLTRTMAQELAPHNVRVNAIAPGYFLTDLTADYYATEAGQKDVAGLPLGRLGKLEELDGQLLLLSSDASSFMSGGVYTVDSGHSVRLG</sequence>
<dbReference type="Proteomes" id="UP001166291">
    <property type="component" value="Unassembled WGS sequence"/>
</dbReference>
<dbReference type="InterPro" id="IPR002347">
    <property type="entry name" value="SDR_fam"/>
</dbReference>
<evidence type="ECO:0000256" key="2">
    <source>
        <dbReference type="ARBA" id="ARBA00023002"/>
    </source>
</evidence>
<dbReference type="PROSITE" id="PS00061">
    <property type="entry name" value="ADH_SHORT"/>
    <property type="match status" value="1"/>
</dbReference>
<dbReference type="EMBL" id="JAHWDQ010000005">
    <property type="protein sequence ID" value="MBW2942431.1"/>
    <property type="molecule type" value="Genomic_DNA"/>
</dbReference>
<dbReference type="PANTHER" id="PTHR43669">
    <property type="entry name" value="5-KETO-D-GLUCONATE 5-REDUCTASE"/>
    <property type="match status" value="1"/>
</dbReference>
<name>A0ABS6VXQ7_9GAMM</name>
<proteinExistence type="inferred from homology"/>
<dbReference type="CDD" id="cd05233">
    <property type="entry name" value="SDR_c"/>
    <property type="match status" value="1"/>
</dbReference>
<dbReference type="PANTHER" id="PTHR43669:SF3">
    <property type="entry name" value="ALCOHOL DEHYDROGENASE, PUTATIVE (AFU_ORTHOLOGUE AFUA_3G03445)-RELATED"/>
    <property type="match status" value="1"/>
</dbReference>
<dbReference type="RefSeq" id="WP_219044673.1">
    <property type="nucleotide sequence ID" value="NZ_JAHWDQ010000005.1"/>
</dbReference>
<organism evidence="3 4">
    <name type="scientific">Zhongshania aquimaris</name>
    <dbReference type="NCBI Taxonomy" id="2857107"/>
    <lineage>
        <taxon>Bacteria</taxon>
        <taxon>Pseudomonadati</taxon>
        <taxon>Pseudomonadota</taxon>
        <taxon>Gammaproteobacteria</taxon>
        <taxon>Cellvibrionales</taxon>
        <taxon>Spongiibacteraceae</taxon>
        <taxon>Zhongshania</taxon>
    </lineage>
</organism>
<evidence type="ECO:0000256" key="1">
    <source>
        <dbReference type="ARBA" id="ARBA00006484"/>
    </source>
</evidence>
<protein>
    <submittedName>
        <fullName evidence="3">SDR family NAD(P)-dependent oxidoreductase</fullName>
    </submittedName>
</protein>
<accession>A0ABS6VXQ7</accession>
<keyword evidence="4" id="KW-1185">Reference proteome</keyword>
<dbReference type="InterPro" id="IPR020904">
    <property type="entry name" value="Sc_DH/Rdtase_CS"/>
</dbReference>
<dbReference type="Pfam" id="PF00106">
    <property type="entry name" value="adh_short"/>
    <property type="match status" value="1"/>
</dbReference>
<comment type="caution">
    <text evidence="3">The sequence shown here is derived from an EMBL/GenBank/DDBJ whole genome shotgun (WGS) entry which is preliminary data.</text>
</comment>
<keyword evidence="2" id="KW-0560">Oxidoreductase</keyword>
<reference evidence="3" key="1">
    <citation type="submission" date="2021-07" db="EMBL/GenBank/DDBJ databases">
        <title>Zhongshania sp. CAU 1632 isolated from seawater.</title>
        <authorList>
            <person name="Kim W."/>
        </authorList>
    </citation>
    <scope>NUCLEOTIDE SEQUENCE</scope>
    <source>
        <strain evidence="3">CAU 1632</strain>
    </source>
</reference>
<gene>
    <name evidence="3" type="ORF">KXJ70_16665</name>
</gene>
<comment type="similarity">
    <text evidence="1">Belongs to the short-chain dehydrogenases/reductases (SDR) family.</text>
</comment>